<dbReference type="EMBL" id="CDOL01000287">
    <property type="protein sequence ID" value="CEN54524.1"/>
    <property type="molecule type" value="Genomic_DNA"/>
</dbReference>
<gene>
    <name evidence="1" type="ORF">CCAND93_930001</name>
</gene>
<proteinExistence type="predicted"/>
<accession>A0A0B7IV37</accession>
<dbReference type="Proteomes" id="UP000038200">
    <property type="component" value="Unassembled WGS sequence"/>
</dbReference>
<name>A0A0B7IV37_9FLAO</name>
<organism evidence="1 2">
    <name type="scientific">Capnocytophaga canis</name>
    <dbReference type="NCBI Taxonomy" id="1848903"/>
    <lineage>
        <taxon>Bacteria</taxon>
        <taxon>Pseudomonadati</taxon>
        <taxon>Bacteroidota</taxon>
        <taxon>Flavobacteriia</taxon>
        <taxon>Flavobacteriales</taxon>
        <taxon>Flavobacteriaceae</taxon>
        <taxon>Capnocytophaga</taxon>
    </lineage>
</organism>
<reference evidence="1 2" key="1">
    <citation type="submission" date="2015-01" db="EMBL/GenBank/DDBJ databases">
        <authorList>
            <person name="Xiang T."/>
            <person name="Song Y."/>
            <person name="Huang L."/>
            <person name="Wang B."/>
            <person name="Wu P."/>
        </authorList>
    </citation>
    <scope>NUCLEOTIDE SEQUENCE [LARGE SCALE GENOMIC DNA]</scope>
    <source>
        <strain evidence="1 2">CcD93</strain>
    </source>
</reference>
<evidence type="ECO:0000313" key="1">
    <source>
        <dbReference type="EMBL" id="CEN54524.1"/>
    </source>
</evidence>
<dbReference type="AlphaFoldDB" id="A0A0B7IV37"/>
<sequence>MLLAFNKNTTLFPDCQIFIPSYFLKHDHVLYIEIKISNLNYIVDYLFFVVIHDKINVFIFPFLNYFEYINFTHYGFFLC</sequence>
<evidence type="ECO:0000313" key="2">
    <source>
        <dbReference type="Proteomes" id="UP000038200"/>
    </source>
</evidence>
<protein>
    <submittedName>
        <fullName evidence="1">Uncharacterized protein</fullName>
    </submittedName>
</protein>